<dbReference type="EMBL" id="AF420260">
    <property type="protein sequence ID" value="AAL77873.1"/>
    <property type="molecule type" value="Genomic_DNA"/>
</dbReference>
<accession>Q8RTK9</accession>
<reference evidence="1" key="1">
    <citation type="submission" date="2001-09" db="EMBL/GenBank/DDBJ databases">
        <title>Characterization, Purification, and DNA Sequence of Leucocin K, a Novel Bacteriocin Produced by Leuconostoc mesenteroides.</title>
        <authorList>
            <person name="Lee K.-H."/>
            <person name="Lee H.-J."/>
            <person name="Chang H.-C."/>
            <person name="Chung D.-K."/>
            <person name="Lee J.-H."/>
            <person name="Kim J.-H."/>
        </authorList>
    </citation>
    <scope>NUCLEOTIDE SEQUENCE</scope>
    <source>
        <strain evidence="1">C7</strain>
    </source>
</reference>
<name>Q8RTK9_9LACO</name>
<sequence length="51" mass="6177">MVVEVVINQVSCYRRLNFEKLILFHRIYLRPETILCDSIRVTCGYLLKRYV</sequence>
<protein>
    <submittedName>
        <fullName evidence="1">Uncharacterized protein</fullName>
    </submittedName>
</protein>
<organism evidence="1">
    <name type="scientific">Lactiplantibacillus paraplantarum</name>
    <dbReference type="NCBI Taxonomy" id="60520"/>
    <lineage>
        <taxon>Bacteria</taxon>
        <taxon>Bacillati</taxon>
        <taxon>Bacillota</taxon>
        <taxon>Bacilli</taxon>
        <taxon>Lactobacillales</taxon>
        <taxon>Lactobacillaceae</taxon>
        <taxon>Lactiplantibacillus</taxon>
    </lineage>
</organism>
<evidence type="ECO:0000313" key="1">
    <source>
        <dbReference type="EMBL" id="AAL77873.1"/>
    </source>
</evidence>
<dbReference type="AlphaFoldDB" id="Q8RTK9"/>
<proteinExistence type="predicted"/>